<feature type="region of interest" description="Disordered" evidence="6">
    <location>
        <begin position="1444"/>
        <end position="1507"/>
    </location>
</feature>
<dbReference type="InterPro" id="IPR057326">
    <property type="entry name" value="KR_dom"/>
</dbReference>
<evidence type="ECO:0000313" key="10">
    <source>
        <dbReference type="EMBL" id="ROO84789.1"/>
    </source>
</evidence>
<dbReference type="PROSITE" id="PS52004">
    <property type="entry name" value="KS3_2"/>
    <property type="match status" value="1"/>
</dbReference>
<keyword evidence="1" id="KW-0596">Phosphopantetheine</keyword>
<dbReference type="PROSITE" id="PS00606">
    <property type="entry name" value="KS3_1"/>
    <property type="match status" value="1"/>
</dbReference>
<dbReference type="Gene3D" id="3.40.50.1820">
    <property type="entry name" value="alpha/beta hydrolase"/>
    <property type="match status" value="1"/>
</dbReference>
<feature type="domain" description="Carrier" evidence="7">
    <location>
        <begin position="1736"/>
        <end position="1813"/>
    </location>
</feature>
<dbReference type="InterPro" id="IPR029058">
    <property type="entry name" value="AB_hydrolase_fold"/>
</dbReference>
<dbReference type="SUPFAM" id="SSF51735">
    <property type="entry name" value="NAD(P)-binding Rossmann-fold domains"/>
    <property type="match status" value="2"/>
</dbReference>
<dbReference type="Pfam" id="PF22953">
    <property type="entry name" value="SpnB_Rossmann"/>
    <property type="match status" value="1"/>
</dbReference>
<feature type="compositionally biased region" description="Low complexity" evidence="6">
    <location>
        <begin position="455"/>
        <end position="479"/>
    </location>
</feature>
<dbReference type="EMBL" id="RJKE01000001">
    <property type="protein sequence ID" value="ROO84789.1"/>
    <property type="molecule type" value="Genomic_DNA"/>
</dbReference>
<dbReference type="GO" id="GO:0033068">
    <property type="term" value="P:macrolide biosynthetic process"/>
    <property type="evidence" value="ECO:0007669"/>
    <property type="project" value="UniProtKB-ARBA"/>
</dbReference>
<dbReference type="InterPro" id="IPR018201">
    <property type="entry name" value="Ketoacyl_synth_AS"/>
</dbReference>
<dbReference type="SMART" id="SM00825">
    <property type="entry name" value="PKS_KS"/>
    <property type="match status" value="1"/>
</dbReference>
<evidence type="ECO:0000313" key="11">
    <source>
        <dbReference type="Proteomes" id="UP000272400"/>
    </source>
</evidence>
<dbReference type="InterPro" id="IPR014043">
    <property type="entry name" value="Acyl_transferase_dom"/>
</dbReference>
<dbReference type="InterPro" id="IPR049551">
    <property type="entry name" value="PKS_DH_C"/>
</dbReference>
<dbReference type="Gene3D" id="3.40.50.720">
    <property type="entry name" value="NAD(P)-binding Rossmann-like Domain"/>
    <property type="match status" value="1"/>
</dbReference>
<proteinExistence type="predicted"/>
<dbReference type="InterPro" id="IPR006162">
    <property type="entry name" value="Ppantetheine_attach_site"/>
</dbReference>
<dbReference type="Gene3D" id="3.40.47.10">
    <property type="match status" value="1"/>
</dbReference>
<dbReference type="Proteomes" id="UP000272400">
    <property type="component" value="Unassembled WGS sequence"/>
</dbReference>
<dbReference type="SUPFAM" id="SSF55048">
    <property type="entry name" value="Probable ACP-binding domain of malonyl-CoA ACP transacylase"/>
    <property type="match status" value="1"/>
</dbReference>
<dbReference type="InterPro" id="IPR001227">
    <property type="entry name" value="Ac_transferase_dom_sf"/>
</dbReference>
<feature type="region of interest" description="N-terminal hotdog fold" evidence="5">
    <location>
        <begin position="977"/>
        <end position="1100"/>
    </location>
</feature>
<dbReference type="GO" id="GO:0004315">
    <property type="term" value="F:3-oxoacyl-[acyl-carrier-protein] synthase activity"/>
    <property type="evidence" value="ECO:0007669"/>
    <property type="project" value="InterPro"/>
</dbReference>
<keyword evidence="11" id="KW-1185">Reference proteome</keyword>
<dbReference type="InterPro" id="IPR042104">
    <property type="entry name" value="PKS_dehydratase_sf"/>
</dbReference>
<dbReference type="PROSITE" id="PS52019">
    <property type="entry name" value="PKS_MFAS_DH"/>
    <property type="match status" value="1"/>
</dbReference>
<dbReference type="Gene3D" id="3.30.70.3290">
    <property type="match status" value="1"/>
</dbReference>
<feature type="region of interest" description="Disordered" evidence="6">
    <location>
        <begin position="455"/>
        <end position="543"/>
    </location>
</feature>
<keyword evidence="2" id="KW-0597">Phosphoprotein</keyword>
<evidence type="ECO:0000256" key="1">
    <source>
        <dbReference type="ARBA" id="ARBA00022450"/>
    </source>
</evidence>
<dbReference type="SUPFAM" id="SSF52151">
    <property type="entry name" value="FabD/lysophospholipase-like"/>
    <property type="match status" value="1"/>
</dbReference>
<dbReference type="InterPro" id="IPR036736">
    <property type="entry name" value="ACP-like_sf"/>
</dbReference>
<gene>
    <name evidence="10" type="ORF">EDD29_2318</name>
</gene>
<dbReference type="InterPro" id="IPR020841">
    <property type="entry name" value="PKS_Beta-ketoAc_synthase_dom"/>
</dbReference>
<dbReference type="SMART" id="SM00823">
    <property type="entry name" value="PKS_PP"/>
    <property type="match status" value="1"/>
</dbReference>
<evidence type="ECO:0000256" key="3">
    <source>
        <dbReference type="ARBA" id="ARBA00022679"/>
    </source>
</evidence>
<dbReference type="InterPro" id="IPR001031">
    <property type="entry name" value="Thioesterase"/>
</dbReference>
<dbReference type="InterPro" id="IPR016036">
    <property type="entry name" value="Malonyl_transacylase_ACP-bd"/>
</dbReference>
<reference evidence="10 11" key="1">
    <citation type="submission" date="2018-11" db="EMBL/GenBank/DDBJ databases">
        <title>Sequencing the genomes of 1000 actinobacteria strains.</title>
        <authorList>
            <person name="Klenk H.-P."/>
        </authorList>
    </citation>
    <scope>NUCLEOTIDE SEQUENCE [LARGE SCALE GENOMIC DNA]</scope>
    <source>
        <strain evidence="10 11">DSM 44254</strain>
    </source>
</reference>
<comment type="caution">
    <text evidence="10">The sequence shown here is derived from an EMBL/GenBank/DDBJ whole genome shotgun (WGS) entry which is preliminary data.</text>
</comment>
<evidence type="ECO:0000256" key="6">
    <source>
        <dbReference type="SAM" id="MobiDB-lite"/>
    </source>
</evidence>
<dbReference type="InterPro" id="IPR014030">
    <property type="entry name" value="Ketoacyl_synth_N"/>
</dbReference>
<dbReference type="Pfam" id="PF00975">
    <property type="entry name" value="Thioesterase"/>
    <property type="match status" value="1"/>
</dbReference>
<feature type="compositionally biased region" description="Low complexity" evidence="6">
    <location>
        <begin position="522"/>
        <end position="534"/>
    </location>
</feature>
<dbReference type="Pfam" id="PF00109">
    <property type="entry name" value="ketoacyl-synt"/>
    <property type="match status" value="1"/>
</dbReference>
<dbReference type="SMART" id="SM00822">
    <property type="entry name" value="PKS_KR"/>
    <property type="match status" value="1"/>
</dbReference>
<dbReference type="InterPro" id="IPR020806">
    <property type="entry name" value="PKS_PP-bd"/>
</dbReference>
<evidence type="ECO:0000256" key="5">
    <source>
        <dbReference type="PROSITE-ProRule" id="PRU01363"/>
    </source>
</evidence>
<dbReference type="Pfam" id="PF08659">
    <property type="entry name" value="KR"/>
    <property type="match status" value="2"/>
</dbReference>
<dbReference type="SUPFAM" id="SSF47336">
    <property type="entry name" value="ACP-like"/>
    <property type="match status" value="1"/>
</dbReference>
<dbReference type="SUPFAM" id="SSF53474">
    <property type="entry name" value="alpha/beta-Hydrolases"/>
    <property type="match status" value="1"/>
</dbReference>
<dbReference type="SMART" id="SM00827">
    <property type="entry name" value="PKS_AT"/>
    <property type="match status" value="1"/>
</dbReference>
<feature type="domain" description="PKS/mFAS DH" evidence="9">
    <location>
        <begin position="977"/>
        <end position="1250"/>
    </location>
</feature>
<dbReference type="SMART" id="SM01294">
    <property type="entry name" value="PKS_PP_betabranch"/>
    <property type="match status" value="1"/>
</dbReference>
<keyword evidence="4" id="KW-0012">Acyltransferase</keyword>
<feature type="compositionally biased region" description="Basic and acidic residues" evidence="6">
    <location>
        <begin position="1490"/>
        <end position="1500"/>
    </location>
</feature>
<dbReference type="InterPro" id="IPR050091">
    <property type="entry name" value="PKS_NRPS_Biosynth_Enz"/>
</dbReference>
<evidence type="ECO:0000259" key="9">
    <source>
        <dbReference type="PROSITE" id="PS52019"/>
    </source>
</evidence>
<dbReference type="SUPFAM" id="SSF53901">
    <property type="entry name" value="Thiolase-like"/>
    <property type="match status" value="1"/>
</dbReference>
<dbReference type="PANTHER" id="PTHR43775">
    <property type="entry name" value="FATTY ACID SYNTHASE"/>
    <property type="match status" value="1"/>
</dbReference>
<evidence type="ECO:0000259" key="7">
    <source>
        <dbReference type="PROSITE" id="PS50075"/>
    </source>
</evidence>
<dbReference type="GO" id="GO:0031177">
    <property type="term" value="F:phosphopantetheine binding"/>
    <property type="evidence" value="ECO:0007669"/>
    <property type="project" value="InterPro"/>
</dbReference>
<dbReference type="PROSITE" id="PS50075">
    <property type="entry name" value="CARRIER"/>
    <property type="match status" value="1"/>
</dbReference>
<dbReference type="Pfam" id="PF02801">
    <property type="entry name" value="Ketoacyl-synt_C"/>
    <property type="match status" value="1"/>
</dbReference>
<dbReference type="Gene3D" id="3.40.366.10">
    <property type="entry name" value="Malonyl-Coenzyme A Acyl Carrier Protein, domain 2"/>
    <property type="match status" value="1"/>
</dbReference>
<dbReference type="InterPro" id="IPR016039">
    <property type="entry name" value="Thiolase-like"/>
</dbReference>
<dbReference type="InterPro" id="IPR049552">
    <property type="entry name" value="PKS_DH_N"/>
</dbReference>
<dbReference type="SMART" id="SM00826">
    <property type="entry name" value="PKS_DH"/>
    <property type="match status" value="1"/>
</dbReference>
<dbReference type="CDD" id="cd00833">
    <property type="entry name" value="PKS"/>
    <property type="match status" value="1"/>
</dbReference>
<dbReference type="InterPro" id="IPR036291">
    <property type="entry name" value="NAD(P)-bd_dom_sf"/>
</dbReference>
<dbReference type="PANTHER" id="PTHR43775:SF51">
    <property type="entry name" value="INACTIVE PHENOLPHTHIOCEROL SYNTHESIS POLYKETIDE SYNTHASE TYPE I PKS1-RELATED"/>
    <property type="match status" value="1"/>
</dbReference>
<feature type="active site" description="Proton acceptor; for dehydratase activity" evidence="5">
    <location>
        <position position="1009"/>
    </location>
</feature>
<dbReference type="CDD" id="cd08956">
    <property type="entry name" value="KR_3_FAS_SDR_x"/>
    <property type="match status" value="1"/>
</dbReference>
<dbReference type="Gene3D" id="1.10.1200.10">
    <property type="entry name" value="ACP-like"/>
    <property type="match status" value="1"/>
</dbReference>
<dbReference type="InterPro" id="IPR014031">
    <property type="entry name" value="Ketoacyl_synth_C"/>
</dbReference>
<protein>
    <submittedName>
        <fullName evidence="10">Acyl transferase domain-containing protein</fullName>
    </submittedName>
</protein>
<evidence type="ECO:0000256" key="4">
    <source>
        <dbReference type="ARBA" id="ARBA00023315"/>
    </source>
</evidence>
<dbReference type="PROSITE" id="PS00012">
    <property type="entry name" value="PHOSPHOPANTETHEINE"/>
    <property type="match status" value="1"/>
</dbReference>
<dbReference type="Pfam" id="PF00550">
    <property type="entry name" value="PP-binding"/>
    <property type="match status" value="1"/>
</dbReference>
<dbReference type="Pfam" id="PF21089">
    <property type="entry name" value="PKS_DH_N"/>
    <property type="match status" value="1"/>
</dbReference>
<dbReference type="InterPro" id="IPR013968">
    <property type="entry name" value="PKS_KR"/>
</dbReference>
<dbReference type="RefSeq" id="WP_211359649.1">
    <property type="nucleotide sequence ID" value="NZ_RJKE01000001.1"/>
</dbReference>
<dbReference type="InterPro" id="IPR055123">
    <property type="entry name" value="SpnB-like_Rossmann"/>
</dbReference>
<feature type="active site" description="Proton donor; for dehydratase activity" evidence="5">
    <location>
        <position position="1171"/>
    </location>
</feature>
<evidence type="ECO:0000259" key="8">
    <source>
        <dbReference type="PROSITE" id="PS52004"/>
    </source>
</evidence>
<dbReference type="InterPro" id="IPR009081">
    <property type="entry name" value="PP-bd_ACP"/>
</dbReference>
<dbReference type="Gene3D" id="3.10.129.110">
    <property type="entry name" value="Polyketide synthase dehydratase"/>
    <property type="match status" value="1"/>
</dbReference>
<dbReference type="InterPro" id="IPR020807">
    <property type="entry name" value="PKS_DH"/>
</dbReference>
<dbReference type="InterPro" id="IPR049900">
    <property type="entry name" value="PKS_mFAS_DH"/>
</dbReference>
<dbReference type="InterPro" id="IPR016035">
    <property type="entry name" value="Acyl_Trfase/lysoPLipase"/>
</dbReference>
<dbReference type="Pfam" id="PF00698">
    <property type="entry name" value="Acyl_transf_1"/>
    <property type="match status" value="1"/>
</dbReference>
<evidence type="ECO:0000256" key="2">
    <source>
        <dbReference type="ARBA" id="ARBA00022553"/>
    </source>
</evidence>
<feature type="domain" description="Ketosynthase family 3 (KS3)" evidence="8">
    <location>
        <begin position="31"/>
        <end position="453"/>
    </location>
</feature>
<dbReference type="SMART" id="SM00824">
    <property type="entry name" value="PKS_TE"/>
    <property type="match status" value="1"/>
</dbReference>
<dbReference type="GO" id="GO:0006633">
    <property type="term" value="P:fatty acid biosynthetic process"/>
    <property type="evidence" value="ECO:0007669"/>
    <property type="project" value="InterPro"/>
</dbReference>
<dbReference type="InterPro" id="IPR020802">
    <property type="entry name" value="TesA-like"/>
</dbReference>
<dbReference type="FunFam" id="3.40.47.10:FF:000019">
    <property type="entry name" value="Polyketide synthase type I"/>
    <property type="match status" value="1"/>
</dbReference>
<sequence length="2116" mass="218162">MATEENLLQDKLRDYLKRALADVTRLKRQLDEPVAIVGMACRLPGGVASPDDLWDLVAEGRDAVGPFPTDRGWDLDALYDPDPERIGTSYTRHGGFLDDVAGFDAGFFGISPREALAIDPQQRLLLEVSWEALERAGLDPASLRGSRTAVFAGLAGEDYAPGETPEELEGYIGTGTLRSVASGRIAYTFGFEGPAITVDTACSSSLVALHLAARSLRAGEADLALVGGASIMASPFGFIEFSRQRGLSPDGRCKAFAATADGTGWAEGVAVLVVERLSDAQRLGHEILAVVRGSAINQDGASNGLSAPSGPAQRRVIRDALAAAGLQPGDVDVVEAHGTGTSLGDPIEASALIAAYGQGRDRPLLLGSLKSNIGHTQAAAGAAGIIKMVQALRHAELPATLHAADPTPLVDWTAGSVELLTTARPWPATDRPRRFGISAFGVSGTNAHVLIEQPPAAARPAARSSAEGAAPASAQGAPPTRTPHHAPASGPDSAPNAQDGASATGPGGAPGDAPFSEKDGEPASAQGQAPALPGGAAGGPWPVPISGRSAAALRAQAGTLPDGAGIADLGFSLATTRTAHPYRAVAVAADREGLDRAFGAFGRGETSPDVVSGRPGGLAFLFTGQGSQRAGMGRELLESEPVFAEAFRAVVFELDRHLAGHAARSVADVVLEGGPELDLTLYAQTGLFALEVALFRLYESWGARPDFVAGHSIGELAAAHAAGIWTLEDAAALVAARARLMQALPGGGAMTAVEATEEEVAPLLGKGADLAAVNGPSAVVVSGDAVAVGEVAAHFAALGRRTRPLRVSHAFHSAHMDGMLAEFGEVARSVAHRRPVLPVLSNLTGEPLTEAPAPEYWVRHVREAVRFADVLDRLAAEGVTAFVELGPDGVLSALAARALPEGGSAVPALRPGRPERTTALLGLGLAHAAGKDVAWRGFFANARKIPLPTYPFQRERFWLTPRPAGDAAGLGLDRPGHPLLGAALSLADTPGTVLTGRLSLRTHPWLADHAVQGTVIVPGTALVELAVRAGDEAGLPVLAELVIEAPLPVPEKGGTTLQVAVGEPAPDGTRQVTVHSRAEGSTGPWTRHAVGVLASGPAAAPPADAAWPPAGAEPVDVAEIYPELSDAGLHYGPAFRGLRAAWRLPEGFAAEVALPADTPADAFGIHPALLDAALHIPAHHGLATSPEGSNRLPFAYSDVRLHASGAAVLRVRITLRGEDELALEAADETGAPVVSVGALRARLVSARQLRTAGPADLYEVRWTEVAPAGRSGTDPEVIEAADAPSALAQLQEALEGDRPILVRTRAAVAVTDGDSPVLTAAPVWGLVRAAQAEHPGRIVLLDVPEGEHAPTDPFAYAEPQLAVRAGLVHAPRLVRAAPPADDARPTTWRTDGTVLITGGTGVLGAAVARHLVTAHGVRNLLLLSRTGPDTPAAKALIEDLAALSPSKPVGPGTKASGEATGARVPDGADLGAVDPATNEEPAEAVAALSGDRDDPVDLAHARPGGAGVAGPGGVRVEVVAVDVADREALAAVLAGIPGDRPLTGVVHTAGVVDDGLVETVTPERLDGVFAAKGTGAWHLHELTEGLELDAFVLYSSAAGILGGPGQGSYAAANTFLDALAAHRRERGLPGTSLAWGMWAEPSGVTAHLTEVDRSRAARSGIRPLETGAGLALFDAALGLDRALLVPAPLDPAALRARGDDLPAILRALVPPARRAASAAAGGPSLARRLAGVPEDGRENALVEILREEAAAVLGTTADRIEPDRPFQEVGLDSLASVELRNRLGALSGLRLSATVTFDHPDARALAGHLLTLLGDAPADGPAPAAADADRYGPLSTLYRGLAARGEFAAAAELIGVASHLRSSFTAAERAAHTKPPLTLAEGPAEVALVLFPAVSAISGPHEYARFGHAMRGERDVFVLPSPGYAETDALPDSEDTYIGMHADTVEALVAGRPYAVLGRSMGGCIAHSVAAELERRGHGARGLALIDTYPIDSPIRPGFADWWLAAMLTGMIDRIERYDMVWSDASLTTMGAYGRVLAAWDPAPIAAPTYLLRAAEPLRHTVVDGPHDWRAFWPLPHDTADVPGDHFTVLEDHAGTTVDAVRAWLDTLTTLQGGQG</sequence>
<accession>A0A3N1CU06</accession>
<name>A0A3N1CU06_9ACTN</name>
<dbReference type="Pfam" id="PF14765">
    <property type="entry name" value="PS-DH"/>
    <property type="match status" value="1"/>
</dbReference>
<dbReference type="GO" id="GO:0004312">
    <property type="term" value="F:fatty acid synthase activity"/>
    <property type="evidence" value="ECO:0007669"/>
    <property type="project" value="TreeGrafter"/>
</dbReference>
<organism evidence="10 11">
    <name type="scientific">Actinocorallia herbida</name>
    <dbReference type="NCBI Taxonomy" id="58109"/>
    <lineage>
        <taxon>Bacteria</taxon>
        <taxon>Bacillati</taxon>
        <taxon>Actinomycetota</taxon>
        <taxon>Actinomycetes</taxon>
        <taxon>Streptosporangiales</taxon>
        <taxon>Thermomonosporaceae</taxon>
        <taxon>Actinocorallia</taxon>
    </lineage>
</organism>
<keyword evidence="3 10" id="KW-0808">Transferase</keyword>
<feature type="region of interest" description="C-terminal hotdog fold" evidence="5">
    <location>
        <begin position="1112"/>
        <end position="1250"/>
    </location>
</feature>